<proteinExistence type="predicted"/>
<evidence type="ECO:0000313" key="7">
    <source>
        <dbReference type="EMBL" id="BAL54900.1"/>
    </source>
</evidence>
<dbReference type="EMBL" id="AP011703">
    <property type="protein sequence ID" value="BAL54900.1"/>
    <property type="molecule type" value="Genomic_DNA"/>
</dbReference>
<keyword evidence="3 6" id="KW-0812">Transmembrane</keyword>
<dbReference type="AlphaFoldDB" id="H5SFG4"/>
<organism evidence="7">
    <name type="scientific">uncultured Acetothermia bacterium</name>
    <dbReference type="NCBI Taxonomy" id="236499"/>
    <lineage>
        <taxon>Bacteria</taxon>
        <taxon>Candidatus Bipolaricaulota</taxon>
        <taxon>environmental samples</taxon>
    </lineage>
</organism>
<evidence type="ECO:0000256" key="2">
    <source>
        <dbReference type="ARBA" id="ARBA00022475"/>
    </source>
</evidence>
<evidence type="ECO:0000256" key="6">
    <source>
        <dbReference type="SAM" id="Phobius"/>
    </source>
</evidence>
<accession>H5SFG4</accession>
<protein>
    <submittedName>
        <fullName evidence="7">Hypothetical conserved protein</fullName>
    </submittedName>
</protein>
<reference evidence="7" key="1">
    <citation type="journal article" date="2005" name="Environ. Microbiol.">
        <title>Genetic and functional properties of uncultivated thermophilic crenarchaeotes from a subsurface gold mine as revealed by analysis of genome fragments.</title>
        <authorList>
            <person name="Nunoura T."/>
            <person name="Hirayama H."/>
            <person name="Takami H."/>
            <person name="Oida H."/>
            <person name="Nishi S."/>
            <person name="Shimamura S."/>
            <person name="Suzuki Y."/>
            <person name="Inagaki F."/>
            <person name="Takai K."/>
            <person name="Nealson K.H."/>
            <person name="Horikoshi K."/>
        </authorList>
    </citation>
    <scope>NUCLEOTIDE SEQUENCE</scope>
</reference>
<evidence type="ECO:0000256" key="5">
    <source>
        <dbReference type="ARBA" id="ARBA00023136"/>
    </source>
</evidence>
<comment type="subcellular location">
    <subcellularLocation>
        <location evidence="1">Cell membrane</location>
        <topology evidence="1">Multi-pass membrane protein</topology>
    </subcellularLocation>
</comment>
<dbReference type="InterPro" id="IPR005171">
    <property type="entry name" value="Cyt_c_oxidase_su4_prok"/>
</dbReference>
<name>H5SFG4_9BACT</name>
<feature type="transmembrane region" description="Helical" evidence="6">
    <location>
        <begin position="12"/>
        <end position="31"/>
    </location>
</feature>
<dbReference type="GO" id="GO:0005886">
    <property type="term" value="C:plasma membrane"/>
    <property type="evidence" value="ECO:0007669"/>
    <property type="project" value="UniProtKB-SubCell"/>
</dbReference>
<keyword evidence="4 6" id="KW-1133">Transmembrane helix</keyword>
<evidence type="ECO:0000256" key="3">
    <source>
        <dbReference type="ARBA" id="ARBA00022692"/>
    </source>
</evidence>
<dbReference type="Pfam" id="PF03626">
    <property type="entry name" value="COX4_pro"/>
    <property type="match status" value="1"/>
</dbReference>
<reference evidence="7" key="2">
    <citation type="journal article" date="2012" name="PLoS ONE">
        <title>A Deeply Branching Thermophilic Bacterium with an Ancient Acetyl-CoA Pathway Dominates a Subsurface Ecosystem.</title>
        <authorList>
            <person name="Takami H."/>
            <person name="Noguchi H."/>
            <person name="Takaki Y."/>
            <person name="Uchiyama I."/>
            <person name="Toyoda A."/>
            <person name="Nishi S."/>
            <person name="Chee G.-J."/>
            <person name="Arai W."/>
            <person name="Nunoura T."/>
            <person name="Itoh T."/>
            <person name="Hattori M."/>
            <person name="Takai K."/>
        </authorList>
    </citation>
    <scope>NUCLEOTIDE SEQUENCE</scope>
</reference>
<sequence>MEHSGEQHHPIKVYLIVWGLLFLLSTMSYLVDYFEVRPKELAWFLITAFALLKAGLIVSYFMHVRFERLSLVYAILLPPLLILALTAFVMAEGGYVFDVRAFFFGR</sequence>
<gene>
    <name evidence="7" type="ORF">HGMM_F21E10C06</name>
</gene>
<keyword evidence="2" id="KW-1003">Cell membrane</keyword>
<evidence type="ECO:0000256" key="1">
    <source>
        <dbReference type="ARBA" id="ARBA00004651"/>
    </source>
</evidence>
<feature type="transmembrane region" description="Helical" evidence="6">
    <location>
        <begin position="43"/>
        <end position="62"/>
    </location>
</feature>
<evidence type="ECO:0000256" key="4">
    <source>
        <dbReference type="ARBA" id="ARBA00022989"/>
    </source>
</evidence>
<feature type="transmembrane region" description="Helical" evidence="6">
    <location>
        <begin position="69"/>
        <end position="91"/>
    </location>
</feature>
<keyword evidence="5 6" id="KW-0472">Membrane</keyword>